<dbReference type="InterPro" id="IPR051310">
    <property type="entry name" value="MCP_chemotaxis"/>
</dbReference>
<keyword evidence="8" id="KW-1185">Reference proteome</keyword>
<dbReference type="AlphaFoldDB" id="A0A1Y1RYF2"/>
<comment type="caution">
    <text evidence="7">The sequence shown here is derived from an EMBL/GenBank/DDBJ whole genome shotgun (WGS) entry which is preliminary data.</text>
</comment>
<keyword evidence="4" id="KW-0807">Transducer</keyword>
<keyword evidence="2" id="KW-0145">Chemotaxis</keyword>
<evidence type="ECO:0000313" key="8">
    <source>
        <dbReference type="Proteomes" id="UP000192343"/>
    </source>
</evidence>
<dbReference type="Pfam" id="PF00015">
    <property type="entry name" value="MCPsignal"/>
    <property type="match status" value="1"/>
</dbReference>
<evidence type="ECO:0000256" key="2">
    <source>
        <dbReference type="ARBA" id="ARBA00022500"/>
    </source>
</evidence>
<feature type="transmembrane region" description="Helical" evidence="5">
    <location>
        <begin position="313"/>
        <end position="340"/>
    </location>
</feature>
<name>A0A1Y1RYF2_9SPIO</name>
<comment type="subcellular location">
    <subcellularLocation>
        <location evidence="1">Membrane</location>
    </subcellularLocation>
</comment>
<reference evidence="7 8" key="1">
    <citation type="submission" date="2017-03" db="EMBL/GenBank/DDBJ databases">
        <title>Draft Genome sequence of Marispirochaeta sp. strain JC444.</title>
        <authorList>
            <person name="Shivani Y."/>
            <person name="Subhash Y."/>
            <person name="Sasikala C."/>
            <person name="Ramana C."/>
        </authorList>
    </citation>
    <scope>NUCLEOTIDE SEQUENCE [LARGE SCALE GENOMIC DNA]</scope>
    <source>
        <strain evidence="7 8">JC444</strain>
    </source>
</reference>
<evidence type="ECO:0000256" key="4">
    <source>
        <dbReference type="PROSITE-ProRule" id="PRU00284"/>
    </source>
</evidence>
<proteinExistence type="inferred from homology"/>
<sequence>MIKRGKYMKRISLRLRLVLGFLVMILLITAVSVLSIIRFNDVAALGRAAVRENNNRAYALAREIDHLKWVSDVSDLFLLDDILELNVETDWHRCSLGEWIYGEAMAEETAGDPELGQLISAIKPPHERMHKTAIRIDEIYVEFDQSLLVTLEKAWIDHLEWLKDLNYAVMMGTAFTGETDPRRCDFGRWYGNFTADDPDLSQLLALWEAPHKDLHNSAKEIVSALARGDLAGARRLYSRNVLPALDLLRTIKNRTMAHLQELDAGQKAAVEIFNTETIPALQETQSALAGLVGYFEERAETARRDMEEQIRQIIITVIAIALAALLAGLFLAVFTTSAILKQLGQDPMILERIAERVARGDLTVDLAGIDSSEGVYRSVLEMVAALKEKSDSLEILSGGDFSREIKKAGSADILGASMIRMQESLSSVLRQVQQAIEQVAQGADQVSTASQDLSQGATEQASSLEEISSSITEINGQASQNAASAGEANRLANEARDNAVSGNRYMEELVRAMQQINLGSGEIKKVVKVIDDIAFQINLLALNANVEAARAGKYGRGFAVVANEVRNLANRSAEAVRETETIVDDSLERISAGDRLVNDTAGQLIQIVEGVEKVASFLEEISSASREQAQGLKQISSGVEQIDEVTQANTASAEQSASAAEELAGQAEELRKLISRFKLSAGNMLLEGPGEEG</sequence>
<dbReference type="Gene3D" id="1.10.287.950">
    <property type="entry name" value="Methyl-accepting chemotaxis protein"/>
    <property type="match status" value="1"/>
</dbReference>
<dbReference type="InterPro" id="IPR004089">
    <property type="entry name" value="MCPsignal_dom"/>
</dbReference>
<dbReference type="Proteomes" id="UP000192343">
    <property type="component" value="Unassembled WGS sequence"/>
</dbReference>
<evidence type="ECO:0000259" key="6">
    <source>
        <dbReference type="PROSITE" id="PS50111"/>
    </source>
</evidence>
<evidence type="ECO:0000256" key="3">
    <source>
        <dbReference type="ARBA" id="ARBA00029447"/>
    </source>
</evidence>
<dbReference type="GO" id="GO:0007165">
    <property type="term" value="P:signal transduction"/>
    <property type="evidence" value="ECO:0007669"/>
    <property type="project" value="UniProtKB-KW"/>
</dbReference>
<evidence type="ECO:0000313" key="7">
    <source>
        <dbReference type="EMBL" id="ORC34913.1"/>
    </source>
</evidence>
<gene>
    <name evidence="7" type="ORF">B4O97_11285</name>
</gene>
<protein>
    <recommendedName>
        <fullName evidence="6">Methyl-accepting transducer domain-containing protein</fullName>
    </recommendedName>
</protein>
<evidence type="ECO:0000256" key="5">
    <source>
        <dbReference type="SAM" id="Phobius"/>
    </source>
</evidence>
<accession>A0A1Y1RYF2</accession>
<dbReference type="GO" id="GO:0016020">
    <property type="term" value="C:membrane"/>
    <property type="evidence" value="ECO:0007669"/>
    <property type="project" value="UniProtKB-SubCell"/>
</dbReference>
<comment type="similarity">
    <text evidence="3">Belongs to the methyl-accepting chemotaxis (MCP) protein family.</text>
</comment>
<keyword evidence="5" id="KW-0812">Transmembrane</keyword>
<dbReference type="PANTHER" id="PTHR43531">
    <property type="entry name" value="PROTEIN ICFG"/>
    <property type="match status" value="1"/>
</dbReference>
<dbReference type="InterPro" id="IPR025991">
    <property type="entry name" value="Chemoreceptor_zinc-bind_dom"/>
</dbReference>
<dbReference type="FunFam" id="1.10.287.950:FF:000001">
    <property type="entry name" value="Methyl-accepting chemotaxis sensory transducer"/>
    <property type="match status" value="1"/>
</dbReference>
<dbReference type="STRING" id="1963862.B4O97_11285"/>
<evidence type="ECO:0000256" key="1">
    <source>
        <dbReference type="ARBA" id="ARBA00004370"/>
    </source>
</evidence>
<organism evidence="7 8">
    <name type="scientific">Marispirochaeta aestuarii</name>
    <dbReference type="NCBI Taxonomy" id="1963862"/>
    <lineage>
        <taxon>Bacteria</taxon>
        <taxon>Pseudomonadati</taxon>
        <taxon>Spirochaetota</taxon>
        <taxon>Spirochaetia</taxon>
        <taxon>Spirochaetales</taxon>
        <taxon>Spirochaetaceae</taxon>
        <taxon>Marispirochaeta</taxon>
    </lineage>
</organism>
<feature type="domain" description="Methyl-accepting transducer" evidence="6">
    <location>
        <begin position="435"/>
        <end position="664"/>
    </location>
</feature>
<dbReference type="Gene3D" id="1.20.120.30">
    <property type="entry name" value="Aspartate receptor, ligand-binding domain"/>
    <property type="match status" value="2"/>
</dbReference>
<dbReference type="SMART" id="SM00283">
    <property type="entry name" value="MA"/>
    <property type="match status" value="1"/>
</dbReference>
<dbReference type="GO" id="GO:0006935">
    <property type="term" value="P:chemotaxis"/>
    <property type="evidence" value="ECO:0007669"/>
    <property type="project" value="UniProtKB-KW"/>
</dbReference>
<keyword evidence="5" id="KW-1133">Transmembrane helix</keyword>
<dbReference type="SUPFAM" id="SSF58104">
    <property type="entry name" value="Methyl-accepting chemotaxis protein (MCP) signaling domain"/>
    <property type="match status" value="1"/>
</dbReference>
<dbReference type="PROSITE" id="PS50111">
    <property type="entry name" value="CHEMOTAXIS_TRANSDUC_2"/>
    <property type="match status" value="1"/>
</dbReference>
<dbReference type="EMBL" id="MWQY01000011">
    <property type="protein sequence ID" value="ORC34913.1"/>
    <property type="molecule type" value="Genomic_DNA"/>
</dbReference>
<keyword evidence="5" id="KW-0472">Membrane</keyword>
<dbReference type="Pfam" id="PF13682">
    <property type="entry name" value="CZB"/>
    <property type="match status" value="2"/>
</dbReference>
<dbReference type="PANTHER" id="PTHR43531:SF11">
    <property type="entry name" value="METHYL-ACCEPTING CHEMOTAXIS PROTEIN 3"/>
    <property type="match status" value="1"/>
</dbReference>